<dbReference type="PROSITE" id="PS50893">
    <property type="entry name" value="ABC_TRANSPORTER_2"/>
    <property type="match status" value="1"/>
</dbReference>
<sequence>MKLHSVQETKGSDESVTHEPTVHEPIVHENSDPRSRHDDPLLDGLLILCTLQGKSVSRTTLTAGLPLANQRLSVKLLPRAAARAGLQGRVLKRSLNKISEMSLPAMLLLREGGAAILLGWNADGSARLMPSETEGGEISVEHNTLQQNYLGLVMFAQPRHQFDLQNPSLIPHTKSWFRDTLKLSRSLYLDAILASLLVNIIALATPLFVMNVYDRVVPNQATATLWVLAIGVTGAFVFDLILKTLRGICLDMAGKKTDLIISATLFERITGMSMKARPPRVGSFAQNIHEFQSLRDFLSSLTLTTLIDFPFTLLLLLVIGIIGGPLVWVSILAYPIALLASWAMQKPLSATIEKTMHLASERQATLIETLSCLDAIKVNNAESERQHQWEQTIGSLSKLEMRVKALSSLAVNLTQWFQQFAGVAMIVVGVYLLINGKLSMGGLIACYMLNGRALMPLGQLSGLVSRYQQARLTMQTTEQMMQLPQERSDNEHPLKRESIRGGIEFRDVTFNYPEQKTSSLQSISLAIAPGEKVGVIGRSGSGKSSLQKLIVNLYQPNTGNILIDGVDARQLDVSDLRHNIGYVPQDIQLFSGSLRNNLISGARYVEDEAMLRAAEISGVNEFARLHPDGYNLQVGERGQQLSGGQRQAVAIARALLLDPPILVLDEPTSSMDNTSEDRLKQALAPIIAEKTLLLVTHRVSMLALVDRLVIVDKGKIIADGPKAIVMDALKKGQINASR</sequence>
<dbReference type="AlphaFoldDB" id="A0AAW3ED89"/>
<keyword evidence="18" id="KW-1185">Reference proteome</keyword>
<dbReference type="Gene3D" id="3.90.70.10">
    <property type="entry name" value="Cysteine proteinases"/>
    <property type="match status" value="1"/>
</dbReference>
<feature type="domain" description="ABC transmembrane type-1" evidence="13">
    <location>
        <begin position="191"/>
        <end position="469"/>
    </location>
</feature>
<feature type="region of interest" description="Disordered" evidence="10">
    <location>
        <begin position="1"/>
        <end position="36"/>
    </location>
</feature>
<dbReference type="PROSITE" id="PS50990">
    <property type="entry name" value="PEPTIDASE_C39"/>
    <property type="match status" value="1"/>
</dbReference>
<feature type="transmembrane region" description="Helical" evidence="11">
    <location>
        <begin position="416"/>
        <end position="434"/>
    </location>
</feature>
<evidence type="ECO:0000256" key="6">
    <source>
        <dbReference type="ARBA" id="ARBA00022801"/>
    </source>
</evidence>
<evidence type="ECO:0000313" key="18">
    <source>
        <dbReference type="Proteomes" id="UP000029436"/>
    </source>
</evidence>
<feature type="transmembrane region" description="Helical" evidence="11">
    <location>
        <begin position="313"/>
        <end position="337"/>
    </location>
</feature>
<dbReference type="PROSITE" id="PS00211">
    <property type="entry name" value="ABC_TRANSPORTER_1"/>
    <property type="match status" value="1"/>
</dbReference>
<dbReference type="SUPFAM" id="SSF52540">
    <property type="entry name" value="P-loop containing nucleoside triphosphate hydrolases"/>
    <property type="match status" value="1"/>
</dbReference>
<keyword evidence="5" id="KW-0547">Nucleotide-binding</keyword>
<dbReference type="CDD" id="cd18587">
    <property type="entry name" value="ABC_6TM_LapB_like"/>
    <property type="match status" value="1"/>
</dbReference>
<evidence type="ECO:0000313" key="15">
    <source>
        <dbReference type="EMBL" id="KFX02811.1"/>
    </source>
</evidence>
<evidence type="ECO:0000256" key="10">
    <source>
        <dbReference type="SAM" id="MobiDB-lite"/>
    </source>
</evidence>
<dbReference type="NCBIfam" id="TIGR03375">
    <property type="entry name" value="type_I_sec_LssB"/>
    <property type="match status" value="1"/>
</dbReference>
<dbReference type="Proteomes" id="UP000029257">
    <property type="component" value="Unassembled WGS sequence"/>
</dbReference>
<dbReference type="InterPro" id="IPR011527">
    <property type="entry name" value="ABC1_TM_dom"/>
</dbReference>
<dbReference type="PROSITE" id="PS50929">
    <property type="entry name" value="ABC_TM1F"/>
    <property type="match status" value="1"/>
</dbReference>
<dbReference type="Gene3D" id="3.40.50.300">
    <property type="entry name" value="P-loop containing nucleotide triphosphate hydrolases"/>
    <property type="match status" value="1"/>
</dbReference>
<feature type="domain" description="ABC transporter" evidence="12">
    <location>
        <begin position="503"/>
        <end position="738"/>
    </location>
</feature>
<dbReference type="GO" id="GO:0005886">
    <property type="term" value="C:plasma membrane"/>
    <property type="evidence" value="ECO:0007669"/>
    <property type="project" value="UniProtKB-SubCell"/>
</dbReference>
<evidence type="ECO:0000259" key="14">
    <source>
        <dbReference type="PROSITE" id="PS50990"/>
    </source>
</evidence>
<dbReference type="EMBL" id="JQHP01000015">
    <property type="protein sequence ID" value="KFX02811.1"/>
    <property type="molecule type" value="Genomic_DNA"/>
</dbReference>
<evidence type="ECO:0000256" key="3">
    <source>
        <dbReference type="ARBA" id="ARBA00022475"/>
    </source>
</evidence>
<evidence type="ECO:0000313" key="17">
    <source>
        <dbReference type="Proteomes" id="UP000029257"/>
    </source>
</evidence>
<gene>
    <name evidence="15" type="ORF">JV38_20710</name>
    <name evidence="16" type="ORF">KU73_21310</name>
</gene>
<reference evidence="17 18" key="1">
    <citation type="submission" date="2014-08" db="EMBL/GenBank/DDBJ databases">
        <title>Genome sequences of NCPPB Pectobacterium isolates.</title>
        <authorList>
            <person name="Glover R.H."/>
            <person name="Sapp M."/>
            <person name="Elphinstone J."/>
        </authorList>
    </citation>
    <scope>NUCLEOTIDE SEQUENCE [LARGE SCALE GENOMIC DNA]</scope>
    <source>
        <strain evidence="15 17">NCPPB 3701</strain>
        <strain evidence="16 18">NCPPB3702</strain>
    </source>
</reference>
<dbReference type="InterPro" id="IPR036640">
    <property type="entry name" value="ABC1_TM_sf"/>
</dbReference>
<dbReference type="Proteomes" id="UP000029436">
    <property type="component" value="Unassembled WGS sequence"/>
</dbReference>
<dbReference type="InterPro" id="IPR039421">
    <property type="entry name" value="Type_1_exporter"/>
</dbReference>
<dbReference type="Gene3D" id="1.20.1560.10">
    <property type="entry name" value="ABC transporter type 1, transmembrane domain"/>
    <property type="match status" value="1"/>
</dbReference>
<keyword evidence="3" id="KW-1003">Cell membrane</keyword>
<accession>A0AAW3ED89</accession>
<evidence type="ECO:0000256" key="2">
    <source>
        <dbReference type="ARBA" id="ARBA00022448"/>
    </source>
</evidence>
<evidence type="ECO:0000313" key="16">
    <source>
        <dbReference type="EMBL" id="KGA26408.1"/>
    </source>
</evidence>
<keyword evidence="4 11" id="KW-0812">Transmembrane</keyword>
<dbReference type="EMBL" id="JQOH01000016">
    <property type="protein sequence ID" value="KGA26408.1"/>
    <property type="molecule type" value="Genomic_DNA"/>
</dbReference>
<comment type="caution">
    <text evidence="15">The sequence shown here is derived from an EMBL/GenBank/DDBJ whole genome shotgun (WGS) entry which is preliminary data.</text>
</comment>
<evidence type="ECO:0000256" key="1">
    <source>
        <dbReference type="ARBA" id="ARBA00004651"/>
    </source>
</evidence>
<dbReference type="InterPro" id="IPR027417">
    <property type="entry name" value="P-loop_NTPase"/>
</dbReference>
<feature type="transmembrane region" description="Helical" evidence="11">
    <location>
        <begin position="187"/>
        <end position="209"/>
    </location>
</feature>
<dbReference type="PANTHER" id="PTHR43394">
    <property type="entry name" value="ATP-DEPENDENT PERMEASE MDL1, MITOCHONDRIAL"/>
    <property type="match status" value="1"/>
</dbReference>
<evidence type="ECO:0000259" key="12">
    <source>
        <dbReference type="PROSITE" id="PS50893"/>
    </source>
</evidence>
<keyword evidence="6" id="KW-0378">Hydrolase</keyword>
<dbReference type="FunFam" id="3.40.50.300:FF:000299">
    <property type="entry name" value="ABC transporter ATP-binding protein/permease"/>
    <property type="match status" value="1"/>
</dbReference>
<dbReference type="Pfam" id="PF00005">
    <property type="entry name" value="ABC_tran"/>
    <property type="match status" value="1"/>
</dbReference>
<dbReference type="SMART" id="SM00382">
    <property type="entry name" value="AAA"/>
    <property type="match status" value="1"/>
</dbReference>
<evidence type="ECO:0000256" key="7">
    <source>
        <dbReference type="ARBA" id="ARBA00022840"/>
    </source>
</evidence>
<evidence type="ECO:0000256" key="8">
    <source>
        <dbReference type="ARBA" id="ARBA00022989"/>
    </source>
</evidence>
<evidence type="ECO:0000256" key="9">
    <source>
        <dbReference type="ARBA" id="ARBA00023136"/>
    </source>
</evidence>
<keyword evidence="2" id="KW-0813">Transport</keyword>
<dbReference type="CDD" id="cd02421">
    <property type="entry name" value="Peptidase_C39_likeD"/>
    <property type="match status" value="1"/>
</dbReference>
<evidence type="ECO:0000256" key="4">
    <source>
        <dbReference type="ARBA" id="ARBA00022692"/>
    </source>
</evidence>
<organism evidence="15 17">
    <name type="scientific">Pectobacterium wasabiae</name>
    <dbReference type="NCBI Taxonomy" id="55208"/>
    <lineage>
        <taxon>Bacteria</taxon>
        <taxon>Pseudomonadati</taxon>
        <taxon>Pseudomonadota</taxon>
        <taxon>Gammaproteobacteria</taxon>
        <taxon>Enterobacterales</taxon>
        <taxon>Pectobacteriaceae</taxon>
        <taxon>Pectobacterium</taxon>
    </lineage>
</organism>
<dbReference type="InterPro" id="IPR003439">
    <property type="entry name" value="ABC_transporter-like_ATP-bd"/>
</dbReference>
<keyword evidence="8 11" id="KW-1133">Transmembrane helix</keyword>
<dbReference type="GO" id="GO:0015421">
    <property type="term" value="F:ABC-type oligopeptide transporter activity"/>
    <property type="evidence" value="ECO:0007669"/>
    <property type="project" value="TreeGrafter"/>
</dbReference>
<name>A0AAW3ED89_9GAMM</name>
<evidence type="ECO:0000259" key="13">
    <source>
        <dbReference type="PROSITE" id="PS50929"/>
    </source>
</evidence>
<dbReference type="GO" id="GO:0008233">
    <property type="term" value="F:peptidase activity"/>
    <property type="evidence" value="ECO:0007669"/>
    <property type="project" value="InterPro"/>
</dbReference>
<dbReference type="InterPro" id="IPR017750">
    <property type="entry name" value="ATPase_T1SS"/>
</dbReference>
<dbReference type="InterPro" id="IPR005074">
    <property type="entry name" value="Peptidase_C39"/>
</dbReference>
<dbReference type="SUPFAM" id="SSF90123">
    <property type="entry name" value="ABC transporter transmembrane region"/>
    <property type="match status" value="1"/>
</dbReference>
<dbReference type="CDD" id="cd03245">
    <property type="entry name" value="ABCC_bacteriocin_exporters"/>
    <property type="match status" value="1"/>
</dbReference>
<proteinExistence type="predicted"/>
<keyword evidence="9 11" id="KW-0472">Membrane</keyword>
<evidence type="ECO:0000256" key="11">
    <source>
        <dbReference type="SAM" id="Phobius"/>
    </source>
</evidence>
<comment type="subcellular location">
    <subcellularLocation>
        <location evidence="1">Cell membrane</location>
        <topology evidence="1">Multi-pass membrane protein</topology>
    </subcellularLocation>
</comment>
<dbReference type="GO" id="GO:0005524">
    <property type="term" value="F:ATP binding"/>
    <property type="evidence" value="ECO:0007669"/>
    <property type="project" value="UniProtKB-KW"/>
</dbReference>
<dbReference type="InterPro" id="IPR017871">
    <property type="entry name" value="ABC_transporter-like_CS"/>
</dbReference>
<keyword evidence="7" id="KW-0067">ATP-binding</keyword>
<dbReference type="PANTHER" id="PTHR43394:SF1">
    <property type="entry name" value="ATP-BINDING CASSETTE SUB-FAMILY B MEMBER 10, MITOCHONDRIAL"/>
    <property type="match status" value="1"/>
</dbReference>
<dbReference type="GO" id="GO:0006508">
    <property type="term" value="P:proteolysis"/>
    <property type="evidence" value="ECO:0007669"/>
    <property type="project" value="InterPro"/>
</dbReference>
<feature type="transmembrane region" description="Helical" evidence="11">
    <location>
        <begin position="221"/>
        <end position="242"/>
    </location>
</feature>
<dbReference type="RefSeq" id="WP_005973599.1">
    <property type="nucleotide sequence ID" value="NZ_JQHP01000015.1"/>
</dbReference>
<protein>
    <submittedName>
        <fullName evidence="15">ABC transporter</fullName>
    </submittedName>
</protein>
<feature type="domain" description="Peptidase C39" evidence="14">
    <location>
        <begin position="34"/>
        <end position="156"/>
    </location>
</feature>
<evidence type="ECO:0000256" key="5">
    <source>
        <dbReference type="ARBA" id="ARBA00022741"/>
    </source>
</evidence>
<dbReference type="Pfam" id="PF00664">
    <property type="entry name" value="ABC_membrane"/>
    <property type="match status" value="1"/>
</dbReference>
<dbReference type="GO" id="GO:0016887">
    <property type="term" value="F:ATP hydrolysis activity"/>
    <property type="evidence" value="ECO:0007669"/>
    <property type="project" value="InterPro"/>
</dbReference>
<dbReference type="InterPro" id="IPR003593">
    <property type="entry name" value="AAA+_ATPase"/>
</dbReference>